<feature type="transmembrane region" description="Helical" evidence="1">
    <location>
        <begin position="35"/>
        <end position="55"/>
    </location>
</feature>
<keyword evidence="1" id="KW-1133">Transmembrane helix</keyword>
<dbReference type="RefSeq" id="WP_153345490.1">
    <property type="nucleotide sequence ID" value="NZ_WIVE01000053.1"/>
</dbReference>
<evidence type="ECO:0000256" key="2">
    <source>
        <dbReference type="SAM" id="SignalP"/>
    </source>
</evidence>
<keyword evidence="1" id="KW-0812">Transmembrane</keyword>
<sequence>MRRLALALASLLIATPAAAHTGVGATAGLVHGAMHPIGGLDHVLAMVAVGLFAWLAGGRALWVVPAAFVGMMAVGGALGVLAISVPAVETGIALSVVVIGAMVALGRGLPLALGAAVVGVFAVFHGHAHGTEMPETLSGLAYGIGFMAATAVLHGAGILAGLGLGKASAAHGAKLVRAGGALTSLAGVGLLAGAF</sequence>
<dbReference type="OrthoDB" id="9808192at2"/>
<feature type="transmembrane region" description="Helical" evidence="1">
    <location>
        <begin position="111"/>
        <end position="128"/>
    </location>
</feature>
<dbReference type="Pfam" id="PF04955">
    <property type="entry name" value="HupE_UreJ"/>
    <property type="match status" value="1"/>
</dbReference>
<feature type="signal peptide" evidence="2">
    <location>
        <begin position="1"/>
        <end position="19"/>
    </location>
</feature>
<dbReference type="PIRSF" id="PIRSF016919">
    <property type="entry name" value="HupE_UreJ"/>
    <property type="match status" value="1"/>
</dbReference>
<protein>
    <submittedName>
        <fullName evidence="3">Urease accessory protein</fullName>
    </submittedName>
</protein>
<dbReference type="EMBL" id="WIVE01000053">
    <property type="protein sequence ID" value="MQX37732.1"/>
    <property type="molecule type" value="Genomic_DNA"/>
</dbReference>
<keyword evidence="4" id="KW-1185">Reference proteome</keyword>
<feature type="transmembrane region" description="Helical" evidence="1">
    <location>
        <begin position="62"/>
        <end position="84"/>
    </location>
</feature>
<evidence type="ECO:0000313" key="3">
    <source>
        <dbReference type="EMBL" id="MQX37732.1"/>
    </source>
</evidence>
<organism evidence="3 4">
    <name type="scientific">Roseospira navarrensis</name>
    <dbReference type="NCBI Taxonomy" id="140058"/>
    <lineage>
        <taxon>Bacteria</taxon>
        <taxon>Pseudomonadati</taxon>
        <taxon>Pseudomonadota</taxon>
        <taxon>Alphaproteobacteria</taxon>
        <taxon>Rhodospirillales</taxon>
        <taxon>Rhodospirillaceae</taxon>
        <taxon>Roseospira</taxon>
    </lineage>
</organism>
<accession>A0A7X2D5J0</accession>
<dbReference type="Proteomes" id="UP000434582">
    <property type="component" value="Unassembled WGS sequence"/>
</dbReference>
<proteinExistence type="predicted"/>
<keyword evidence="1" id="KW-0472">Membrane</keyword>
<name>A0A7X2D5J0_9PROT</name>
<keyword evidence="2" id="KW-0732">Signal</keyword>
<feature type="transmembrane region" description="Helical" evidence="1">
    <location>
        <begin position="140"/>
        <end position="163"/>
    </location>
</feature>
<reference evidence="3 4" key="1">
    <citation type="submission" date="2019-10" db="EMBL/GenBank/DDBJ databases">
        <title>Draft whole-genome sequence of the purple nonsulfur photosynthetic bacterium Roseospira navarrensis DSM 15114.</title>
        <authorList>
            <person name="Kyndt J.A."/>
            <person name="Meyer T.E."/>
        </authorList>
    </citation>
    <scope>NUCLEOTIDE SEQUENCE [LARGE SCALE GENOMIC DNA]</scope>
    <source>
        <strain evidence="3 4">DSM 15114</strain>
    </source>
</reference>
<feature type="transmembrane region" description="Helical" evidence="1">
    <location>
        <begin position="175"/>
        <end position="194"/>
    </location>
</feature>
<dbReference type="AlphaFoldDB" id="A0A7X2D5J0"/>
<gene>
    <name evidence="3" type="ORF">GHC57_14510</name>
</gene>
<dbReference type="InterPro" id="IPR007038">
    <property type="entry name" value="HupE_UreJ"/>
</dbReference>
<evidence type="ECO:0000313" key="4">
    <source>
        <dbReference type="Proteomes" id="UP000434582"/>
    </source>
</evidence>
<evidence type="ECO:0000256" key="1">
    <source>
        <dbReference type="SAM" id="Phobius"/>
    </source>
</evidence>
<comment type="caution">
    <text evidence="3">The sequence shown here is derived from an EMBL/GenBank/DDBJ whole genome shotgun (WGS) entry which is preliminary data.</text>
</comment>
<feature type="chain" id="PRO_5031419147" evidence="2">
    <location>
        <begin position="20"/>
        <end position="195"/>
    </location>
</feature>